<feature type="domain" description="ABC transmembrane type-1" evidence="8">
    <location>
        <begin position="87"/>
        <end position="278"/>
    </location>
</feature>
<feature type="transmembrane region" description="Helical" evidence="7">
    <location>
        <begin position="261"/>
        <end position="283"/>
    </location>
</feature>
<comment type="similarity">
    <text evidence="7">Belongs to the binding-protein-dependent transport system permease family.</text>
</comment>
<protein>
    <submittedName>
        <fullName evidence="9">Carbohydrate ABC transporter permease</fullName>
    </submittedName>
</protein>
<organism evidence="9">
    <name type="scientific">Caldilineaceae bacterium SB0664_bin_27</name>
    <dbReference type="NCBI Taxonomy" id="2605260"/>
    <lineage>
        <taxon>Bacteria</taxon>
        <taxon>Bacillati</taxon>
        <taxon>Chloroflexota</taxon>
        <taxon>Caldilineae</taxon>
        <taxon>Caldilineales</taxon>
        <taxon>Caldilineaceae</taxon>
    </lineage>
</organism>
<evidence type="ECO:0000256" key="3">
    <source>
        <dbReference type="ARBA" id="ARBA00022475"/>
    </source>
</evidence>
<dbReference type="EMBL" id="VXRG01000008">
    <property type="protein sequence ID" value="MXY92006.1"/>
    <property type="molecule type" value="Genomic_DNA"/>
</dbReference>
<reference evidence="9" key="1">
    <citation type="submission" date="2019-09" db="EMBL/GenBank/DDBJ databases">
        <title>Characterisation of the sponge microbiome using genome-centric metagenomics.</title>
        <authorList>
            <person name="Engelberts J.P."/>
            <person name="Robbins S.J."/>
            <person name="De Goeij J.M."/>
            <person name="Aranda M."/>
            <person name="Bell S.C."/>
            <person name="Webster N.S."/>
        </authorList>
    </citation>
    <scope>NUCLEOTIDE SEQUENCE</scope>
    <source>
        <strain evidence="9">SB0664_bin_27</strain>
    </source>
</reference>
<dbReference type="AlphaFoldDB" id="A0A6B0YLU0"/>
<dbReference type="GO" id="GO:0055085">
    <property type="term" value="P:transmembrane transport"/>
    <property type="evidence" value="ECO:0007669"/>
    <property type="project" value="InterPro"/>
</dbReference>
<dbReference type="InterPro" id="IPR035906">
    <property type="entry name" value="MetI-like_sf"/>
</dbReference>
<keyword evidence="2 7" id="KW-0813">Transport</keyword>
<gene>
    <name evidence="9" type="ORF">F4Y42_01005</name>
</gene>
<dbReference type="InterPro" id="IPR000515">
    <property type="entry name" value="MetI-like"/>
</dbReference>
<dbReference type="CDD" id="cd06261">
    <property type="entry name" value="TM_PBP2"/>
    <property type="match status" value="1"/>
</dbReference>
<evidence type="ECO:0000256" key="5">
    <source>
        <dbReference type="ARBA" id="ARBA00022989"/>
    </source>
</evidence>
<feature type="transmembrane region" description="Helical" evidence="7">
    <location>
        <begin position="86"/>
        <end position="110"/>
    </location>
</feature>
<accession>A0A6B0YLU0</accession>
<feature type="transmembrane region" description="Helical" evidence="7">
    <location>
        <begin position="122"/>
        <end position="144"/>
    </location>
</feature>
<comment type="caution">
    <text evidence="9">The sequence shown here is derived from an EMBL/GenBank/DDBJ whole genome shotgun (WGS) entry which is preliminary data.</text>
</comment>
<keyword evidence="5 7" id="KW-1133">Transmembrane helix</keyword>
<name>A0A6B0YLU0_9CHLR</name>
<feature type="transmembrane region" description="Helical" evidence="7">
    <location>
        <begin position="199"/>
        <end position="221"/>
    </location>
</feature>
<keyword evidence="3" id="KW-1003">Cell membrane</keyword>
<dbReference type="Pfam" id="PF00528">
    <property type="entry name" value="BPD_transp_1"/>
    <property type="match status" value="1"/>
</dbReference>
<evidence type="ECO:0000256" key="1">
    <source>
        <dbReference type="ARBA" id="ARBA00004651"/>
    </source>
</evidence>
<evidence type="ECO:0000256" key="4">
    <source>
        <dbReference type="ARBA" id="ARBA00022692"/>
    </source>
</evidence>
<evidence type="ECO:0000313" key="9">
    <source>
        <dbReference type="EMBL" id="MXY92006.1"/>
    </source>
</evidence>
<dbReference type="GO" id="GO:0005886">
    <property type="term" value="C:plasma membrane"/>
    <property type="evidence" value="ECO:0007669"/>
    <property type="project" value="UniProtKB-SubCell"/>
</dbReference>
<keyword evidence="4 7" id="KW-0812">Transmembrane</keyword>
<dbReference type="Gene3D" id="1.10.3720.10">
    <property type="entry name" value="MetI-like"/>
    <property type="match status" value="1"/>
</dbReference>
<dbReference type="PANTHER" id="PTHR43744:SF8">
    <property type="entry name" value="SN-GLYCEROL-3-PHOSPHATE TRANSPORT SYSTEM PERMEASE PROTEIN UGPE"/>
    <property type="match status" value="1"/>
</dbReference>
<comment type="subcellular location">
    <subcellularLocation>
        <location evidence="1 7">Cell membrane</location>
        <topology evidence="1 7">Multi-pass membrane protein</topology>
    </subcellularLocation>
</comment>
<dbReference type="PANTHER" id="PTHR43744">
    <property type="entry name" value="ABC TRANSPORTER PERMEASE PROTEIN MG189-RELATED-RELATED"/>
    <property type="match status" value="1"/>
</dbReference>
<proteinExistence type="inferred from homology"/>
<evidence type="ECO:0000256" key="6">
    <source>
        <dbReference type="ARBA" id="ARBA00023136"/>
    </source>
</evidence>
<evidence type="ECO:0000256" key="7">
    <source>
        <dbReference type="RuleBase" id="RU363032"/>
    </source>
</evidence>
<sequence>MTVLEGQPQPVQRVSLGAGWRRAWRTGDWWRHLGLGGFLFFMFLPFIITIIISFKDIPQFDHYPFTVTFPLHPDNYLEAWRIVSRYILNSIITSGTSVVGMVILAAIAAWAFARYPFPGREFFFFGVLALLMVPGELTLIPAFLLVKDLGLLNTRWVLIAPYIAGGQVFAIFILRQFFEALPGEMFEAARIDGATELQVFRHIGIPLSQSILGVVAIMHVLSTWNDVIWPLVTLRSNELMTLTIGLYAFRTAWYTIWGPLMAGYVIASIPLIILFAFTSRLFVEGLSSGAIKM</sequence>
<evidence type="ECO:0000259" key="8">
    <source>
        <dbReference type="PROSITE" id="PS50928"/>
    </source>
</evidence>
<feature type="transmembrane region" description="Helical" evidence="7">
    <location>
        <begin position="156"/>
        <end position="178"/>
    </location>
</feature>
<dbReference type="PROSITE" id="PS50928">
    <property type="entry name" value="ABC_TM1"/>
    <property type="match status" value="1"/>
</dbReference>
<keyword evidence="6 7" id="KW-0472">Membrane</keyword>
<evidence type="ECO:0000256" key="2">
    <source>
        <dbReference type="ARBA" id="ARBA00022448"/>
    </source>
</evidence>
<dbReference type="SUPFAM" id="SSF161098">
    <property type="entry name" value="MetI-like"/>
    <property type="match status" value="1"/>
</dbReference>
<feature type="transmembrane region" description="Helical" evidence="7">
    <location>
        <begin position="29"/>
        <end position="54"/>
    </location>
</feature>